<dbReference type="SUPFAM" id="SSF50965">
    <property type="entry name" value="Galactose oxidase, central domain"/>
    <property type="match status" value="1"/>
</dbReference>
<evidence type="ECO:0000313" key="9">
    <source>
        <dbReference type="EMBL" id="MBQ0934548.1"/>
    </source>
</evidence>
<evidence type="ECO:0000256" key="4">
    <source>
        <dbReference type="ARBA" id="ARBA00023004"/>
    </source>
</evidence>
<dbReference type="Pfam" id="PF03150">
    <property type="entry name" value="CCP_MauG"/>
    <property type="match status" value="1"/>
</dbReference>
<evidence type="ECO:0000256" key="1">
    <source>
        <dbReference type="ARBA" id="ARBA00022617"/>
    </source>
</evidence>
<dbReference type="InterPro" id="IPR014756">
    <property type="entry name" value="Ig_E-set"/>
</dbReference>
<feature type="signal peptide" evidence="6">
    <location>
        <begin position="1"/>
        <end position="22"/>
    </location>
</feature>
<dbReference type="Gene3D" id="1.10.760.10">
    <property type="entry name" value="Cytochrome c-like domain"/>
    <property type="match status" value="2"/>
</dbReference>
<evidence type="ECO:0000256" key="6">
    <source>
        <dbReference type="SAM" id="SignalP"/>
    </source>
</evidence>
<dbReference type="SMART" id="SM00089">
    <property type="entry name" value="PKD"/>
    <property type="match status" value="1"/>
</dbReference>
<dbReference type="Gene3D" id="2.60.40.10">
    <property type="entry name" value="Immunoglobulins"/>
    <property type="match status" value="2"/>
</dbReference>
<dbReference type="InterPro" id="IPR011043">
    <property type="entry name" value="Gal_Oxase/kelch_b-propeller"/>
</dbReference>
<dbReference type="InterPro" id="IPR015202">
    <property type="entry name" value="GO-like_E_set"/>
</dbReference>
<dbReference type="InterPro" id="IPR009880">
    <property type="entry name" value="Glyoxal_oxidase_N"/>
</dbReference>
<evidence type="ECO:0000313" key="10">
    <source>
        <dbReference type="Proteomes" id="UP000672097"/>
    </source>
</evidence>
<dbReference type="InterPro" id="IPR037293">
    <property type="entry name" value="Gal_Oxidase_central_sf"/>
</dbReference>
<dbReference type="PROSITE" id="PS51007">
    <property type="entry name" value="CYTC"/>
    <property type="match status" value="2"/>
</dbReference>
<evidence type="ECO:0000259" key="7">
    <source>
        <dbReference type="PROSITE" id="PS50093"/>
    </source>
</evidence>
<dbReference type="CDD" id="cd02851">
    <property type="entry name" value="E_set_GO_C"/>
    <property type="match status" value="1"/>
</dbReference>
<organism evidence="9 10">
    <name type="scientific">Ideonella paludis</name>
    <dbReference type="NCBI Taxonomy" id="1233411"/>
    <lineage>
        <taxon>Bacteria</taxon>
        <taxon>Pseudomonadati</taxon>
        <taxon>Pseudomonadota</taxon>
        <taxon>Betaproteobacteria</taxon>
        <taxon>Burkholderiales</taxon>
        <taxon>Sphaerotilaceae</taxon>
        <taxon>Ideonella</taxon>
    </lineage>
</organism>
<dbReference type="InterPro" id="IPR009056">
    <property type="entry name" value="Cyt_c-like_dom"/>
</dbReference>
<keyword evidence="2 5" id="KW-0479">Metal-binding</keyword>
<protein>
    <submittedName>
        <fullName evidence="9">DUF1929 domain-containing protein</fullName>
    </submittedName>
</protein>
<dbReference type="PANTHER" id="PTHR32208:SF21">
    <property type="entry name" value="LOW QUALITY PROTEIN: ALDEHYDE OXIDASE GLOX-LIKE"/>
    <property type="match status" value="1"/>
</dbReference>
<dbReference type="SUPFAM" id="SSF81296">
    <property type="entry name" value="E set domains"/>
    <property type="match status" value="1"/>
</dbReference>
<dbReference type="InterPro" id="IPR022409">
    <property type="entry name" value="PKD/Chitinase_dom"/>
</dbReference>
<feature type="domain" description="PKD" evidence="7">
    <location>
        <begin position="621"/>
        <end position="678"/>
    </location>
</feature>
<dbReference type="SUPFAM" id="SSF49299">
    <property type="entry name" value="PKD domain"/>
    <property type="match status" value="1"/>
</dbReference>
<evidence type="ECO:0000259" key="8">
    <source>
        <dbReference type="PROSITE" id="PS51007"/>
    </source>
</evidence>
<dbReference type="PROSITE" id="PS51257">
    <property type="entry name" value="PROKAR_LIPOPROTEIN"/>
    <property type="match status" value="1"/>
</dbReference>
<sequence>MNKPQTLSLSALALALSLTACGGGGSSDDESAVGQRAKAAGVGVANETWYQVTPPPDPLLNGVTPTATAHSEGMWLPTMDWPINAIHMVLLPNGKLLSYGTRPNENDGGLGNQDGGANVLWDPSEGDGKVFNVTRFSTSTTTQINSFCSSATILSDGKVLTAGGSGGFIGGRTSSTFMSGLYSPETNRTERQTSFDTADARWYSTMITLADGRPILLGGMVPYSEGSWASQTSNNLAALTPEIFTAGKGWSFLTGAYSTEAFGMYRTRNEFPHAWVAPNGEVFGISSDVMWALNPAGNGSIRTVGTFKGGAVVGNGGAGGTRSLPNVGSSTTSAVMFAPGKALQMGGNGYWVADGSHLWASSAATVIDFNNPSLPVLTETGEMKRSRRFFNATVLPDGKVFANGGSSYGNNDGAYARLNGEIWDPATGQWTLMAAQTKARVYHNSSALLPNGTVISGGGGNPGPVFNKNAEIFLPPYLFKQSGSTSVWATRPSITGTTAFKVAHGGSFSLEMATTAKIKSLSMLGLTVTTHGFNAGQRRIPLSFTQTGGRLDAVAPNANLTPPGYYMVSAVDEMGVPSKAFIMAVGANVSPPPARMEPLAKVDVVGQIPTPATSVGVATPFSATLTVADAQVSWDFGDGTPATAFGPNQTVQHTFSQPGVYTVVVSMKNRVGLISTYSFMQMVKGPIVDYVGRASSAMVLERRSTGGDRLWVVSPDHNKVSAFTTTTGAKVDITVGEEPRAVAVSFNGTIGVVNKRSATVSLIDPRTLRILRTVTLPRGSQPHGLIFSPDGATGYVALEGLGQVARFTTANAAVGQPIQVGGTPRHLAIKGDGLYLAVSKFVTPLQVGEDTATVDVSQGGAEVVAVDLMNNSILKTIVLKHSTALDTAVSSRGVPNYLGPMVLSPDESVAWIPSKQDNIARGRLRDGNDLDFQNTVRAVTSRVDLATLEEIPQGRIDHDNASVASAAAFNATGLLGFVTLETSRELAVLNAKTGEQLFRVDVGVAPQAVVPSRDGRTVYVFNFMGRSVTVVDLSPLLDFGQRRATVKATWAAVPATSLTSDIEVGKRLFYDAKDSRLARDSYMSCAACHNDGGSDGRTWDLSHAGEGLRNTPTLRGRMGAGFGKLHWTGNFDEVQDFEGQIRTLAGGTGLMTDTAFNAGTTSQPLGDKKAGKSADLDRLAAYVNSLTKVDASPARVSATVMSPAAQAGQTLFTSKNCIACHTPATQYTNSVGGSLQDVGTLKASSGKRLGAALTGLDVPTLKGAWNTGPWLHDGSAPTLEAAISAHTKLNLNLTAAELASLAAFVKEIE</sequence>
<keyword evidence="1 5" id="KW-0349">Heme</keyword>
<accession>A0ABS5DTS2</accession>
<evidence type="ECO:0000256" key="3">
    <source>
        <dbReference type="ARBA" id="ARBA00022729"/>
    </source>
</evidence>
<dbReference type="CDD" id="cd00146">
    <property type="entry name" value="PKD"/>
    <property type="match status" value="1"/>
</dbReference>
<dbReference type="InterPro" id="IPR011044">
    <property type="entry name" value="Quino_amine_DH_bsu"/>
</dbReference>
<dbReference type="InterPro" id="IPR004852">
    <property type="entry name" value="Di-haem_cyt_c_peroxidsae"/>
</dbReference>
<evidence type="ECO:0000256" key="2">
    <source>
        <dbReference type="ARBA" id="ARBA00022723"/>
    </source>
</evidence>
<dbReference type="PROSITE" id="PS50093">
    <property type="entry name" value="PKD"/>
    <property type="match status" value="1"/>
</dbReference>
<dbReference type="PANTHER" id="PTHR32208">
    <property type="entry name" value="SECRETED PROTEIN-RELATED"/>
    <property type="match status" value="1"/>
</dbReference>
<keyword evidence="3 6" id="KW-0732">Signal</keyword>
<keyword evidence="4 5" id="KW-0408">Iron</keyword>
<dbReference type="Gene3D" id="2.130.10.80">
    <property type="entry name" value="Galactose oxidase/kelch, beta-propeller"/>
    <property type="match status" value="1"/>
</dbReference>
<dbReference type="InterPro" id="IPR013783">
    <property type="entry name" value="Ig-like_fold"/>
</dbReference>
<dbReference type="InterPro" id="IPR000601">
    <property type="entry name" value="PKD_dom"/>
</dbReference>
<dbReference type="RefSeq" id="WP_210806495.1">
    <property type="nucleotide sequence ID" value="NZ_JAGQDG010000001.1"/>
</dbReference>
<dbReference type="Proteomes" id="UP000672097">
    <property type="component" value="Unassembled WGS sequence"/>
</dbReference>
<reference evidence="9 10" key="1">
    <citation type="submission" date="2021-04" db="EMBL/GenBank/DDBJ databases">
        <title>The genome sequence of type strain Ideonella paludis KCTC 32238.</title>
        <authorList>
            <person name="Liu Y."/>
        </authorList>
    </citation>
    <scope>NUCLEOTIDE SEQUENCE [LARGE SCALE GENOMIC DNA]</scope>
    <source>
        <strain evidence="9 10">KCTC 32238</strain>
    </source>
</reference>
<dbReference type="Pfam" id="PF07250">
    <property type="entry name" value="Glyoxal_oxid_N"/>
    <property type="match status" value="1"/>
</dbReference>
<dbReference type="SUPFAM" id="SSF46626">
    <property type="entry name" value="Cytochrome c"/>
    <property type="match status" value="2"/>
</dbReference>
<dbReference type="SUPFAM" id="SSF50969">
    <property type="entry name" value="YVTN repeat-like/Quinoprotein amine dehydrogenase"/>
    <property type="match status" value="1"/>
</dbReference>
<proteinExistence type="predicted"/>
<keyword evidence="10" id="KW-1185">Reference proteome</keyword>
<dbReference type="EMBL" id="JAGQDG010000001">
    <property type="protein sequence ID" value="MBQ0934548.1"/>
    <property type="molecule type" value="Genomic_DNA"/>
</dbReference>
<name>A0ABS5DTS2_9BURK</name>
<feature type="domain" description="Cytochrome c" evidence="8">
    <location>
        <begin position="1203"/>
        <end position="1309"/>
    </location>
</feature>
<feature type="domain" description="Cytochrome c" evidence="8">
    <location>
        <begin position="1060"/>
        <end position="1187"/>
    </location>
</feature>
<dbReference type="InterPro" id="IPR036909">
    <property type="entry name" value="Cyt_c-like_dom_sf"/>
</dbReference>
<comment type="caution">
    <text evidence="9">The sequence shown here is derived from an EMBL/GenBank/DDBJ whole genome shotgun (WGS) entry which is preliminary data.</text>
</comment>
<dbReference type="Pfam" id="PF09118">
    <property type="entry name" value="GO-like_E_set"/>
    <property type="match status" value="1"/>
</dbReference>
<dbReference type="Gene3D" id="2.130.10.10">
    <property type="entry name" value="YVTN repeat-like/Quinoprotein amine dehydrogenase"/>
    <property type="match status" value="2"/>
</dbReference>
<dbReference type="Pfam" id="PF00801">
    <property type="entry name" value="PKD"/>
    <property type="match status" value="1"/>
</dbReference>
<evidence type="ECO:0000256" key="5">
    <source>
        <dbReference type="PROSITE-ProRule" id="PRU00433"/>
    </source>
</evidence>
<feature type="chain" id="PRO_5047094262" evidence="6">
    <location>
        <begin position="23"/>
        <end position="1309"/>
    </location>
</feature>
<gene>
    <name evidence="9" type="ORF">KAK11_04330</name>
</gene>
<dbReference type="InterPro" id="IPR015943">
    <property type="entry name" value="WD40/YVTN_repeat-like_dom_sf"/>
</dbReference>
<dbReference type="InterPro" id="IPR035986">
    <property type="entry name" value="PKD_dom_sf"/>
</dbReference>